<evidence type="ECO:0000259" key="6">
    <source>
        <dbReference type="PROSITE" id="PS51059"/>
    </source>
</evidence>
<keyword evidence="3 5" id="KW-0520">NAD</keyword>
<evidence type="ECO:0000256" key="4">
    <source>
        <dbReference type="ARBA" id="ARBA00033987"/>
    </source>
</evidence>
<keyword evidence="1 5" id="KW-0328">Glycosyltransferase</keyword>
<evidence type="ECO:0000313" key="8">
    <source>
        <dbReference type="Proteomes" id="UP000663834"/>
    </source>
</evidence>
<dbReference type="AlphaFoldDB" id="A0A816D6V2"/>
<dbReference type="InterPro" id="IPR050800">
    <property type="entry name" value="ARTD/PARP"/>
</dbReference>
<dbReference type="GO" id="GO:0005730">
    <property type="term" value="C:nucleolus"/>
    <property type="evidence" value="ECO:0007669"/>
    <property type="project" value="TreeGrafter"/>
</dbReference>
<evidence type="ECO:0000256" key="5">
    <source>
        <dbReference type="RuleBase" id="RU362114"/>
    </source>
</evidence>
<dbReference type="InterPro" id="IPR036930">
    <property type="entry name" value="WGR_dom_sf"/>
</dbReference>
<organism evidence="7 8">
    <name type="scientific">Rotaria magnacalcarata</name>
    <dbReference type="NCBI Taxonomy" id="392030"/>
    <lineage>
        <taxon>Eukaryota</taxon>
        <taxon>Metazoa</taxon>
        <taxon>Spiralia</taxon>
        <taxon>Gnathifera</taxon>
        <taxon>Rotifera</taxon>
        <taxon>Eurotatoria</taxon>
        <taxon>Bdelloidea</taxon>
        <taxon>Philodinida</taxon>
        <taxon>Philodinidae</taxon>
        <taxon>Rotaria</taxon>
    </lineage>
</organism>
<dbReference type="SUPFAM" id="SSF56399">
    <property type="entry name" value="ADP-ribosylation"/>
    <property type="match status" value="1"/>
</dbReference>
<protein>
    <recommendedName>
        <fullName evidence="5">Poly [ADP-ribose] polymerase</fullName>
        <shortName evidence="5">PARP</shortName>
        <ecNumber evidence="5">2.4.2.-</ecNumber>
    </recommendedName>
</protein>
<dbReference type="GO" id="GO:0070212">
    <property type="term" value="P:protein poly-ADP-ribosylation"/>
    <property type="evidence" value="ECO:0007669"/>
    <property type="project" value="TreeGrafter"/>
</dbReference>
<evidence type="ECO:0000256" key="2">
    <source>
        <dbReference type="ARBA" id="ARBA00022679"/>
    </source>
</evidence>
<dbReference type="Proteomes" id="UP000663834">
    <property type="component" value="Unassembled WGS sequence"/>
</dbReference>
<reference evidence="7" key="1">
    <citation type="submission" date="2021-02" db="EMBL/GenBank/DDBJ databases">
        <authorList>
            <person name="Nowell W R."/>
        </authorList>
    </citation>
    <scope>NUCLEOTIDE SEQUENCE</scope>
</reference>
<comment type="caution">
    <text evidence="7">The sequence shown here is derived from an EMBL/GenBank/DDBJ whole genome shotgun (WGS) entry which is preliminary data.</text>
</comment>
<accession>A0A816D6V2</accession>
<proteinExistence type="predicted"/>
<dbReference type="OrthoDB" id="429950at2759"/>
<dbReference type="EC" id="2.4.2.-" evidence="5"/>
<dbReference type="Pfam" id="PF00644">
    <property type="entry name" value="PARP"/>
    <property type="match status" value="1"/>
</dbReference>
<gene>
    <name evidence="7" type="ORF">KQP761_LOCUS26609</name>
</gene>
<dbReference type="GO" id="GO:0006302">
    <property type="term" value="P:double-strand break repair"/>
    <property type="evidence" value="ECO:0007669"/>
    <property type="project" value="TreeGrafter"/>
</dbReference>
<dbReference type="GO" id="GO:1990404">
    <property type="term" value="F:NAD+-protein mono-ADP-ribosyltransferase activity"/>
    <property type="evidence" value="ECO:0007669"/>
    <property type="project" value="TreeGrafter"/>
</dbReference>
<dbReference type="GO" id="GO:0003950">
    <property type="term" value="F:NAD+ poly-ADP-ribosyltransferase activity"/>
    <property type="evidence" value="ECO:0007669"/>
    <property type="project" value="UniProtKB-UniRule"/>
</dbReference>
<evidence type="ECO:0000256" key="3">
    <source>
        <dbReference type="ARBA" id="ARBA00023027"/>
    </source>
</evidence>
<dbReference type="InterPro" id="IPR012317">
    <property type="entry name" value="Poly(ADP-ribose)pol_cat_dom"/>
</dbReference>
<evidence type="ECO:0000313" key="7">
    <source>
        <dbReference type="EMBL" id="CAF1633326.1"/>
    </source>
</evidence>
<sequence>MIVQTYICTGSDLFKNQNPIPSLIVSIFKELEDTCRVLKDTETNGIFTTVIGLVGITRGTNSYYKLQLPESDNDKGSNRLSIYDQYTLKLRELLKTTRDGEFDHFKSFKHLIIINYYGMNYANFSGILSRGLRIAPPKASPVTGYMFANNCFTTKHSPEGLMLLCEVALGKMHECYKATNLSTPTLSVGAYSTKGCGSTMSDPKEYYYTNDDVLIPMGHGIP</sequence>
<keyword evidence="2 5" id="KW-0808">Transferase</keyword>
<dbReference type="PROSITE" id="PS51059">
    <property type="entry name" value="PARP_CATALYTIC"/>
    <property type="match status" value="1"/>
</dbReference>
<name>A0A816D6V2_9BILA</name>
<comment type="catalytic activity">
    <reaction evidence="4">
        <text>NAD(+) + (ADP-D-ribosyl)n-acceptor = nicotinamide + (ADP-D-ribosyl)n+1-acceptor + H(+).</text>
        <dbReference type="EC" id="2.4.2.30"/>
    </reaction>
</comment>
<dbReference type="SUPFAM" id="SSF142921">
    <property type="entry name" value="WGR domain-like"/>
    <property type="match status" value="1"/>
</dbReference>
<dbReference type="EMBL" id="CAJNOW010014538">
    <property type="protein sequence ID" value="CAF1633326.1"/>
    <property type="molecule type" value="Genomic_DNA"/>
</dbReference>
<dbReference type="Gene3D" id="3.90.228.10">
    <property type="match status" value="1"/>
</dbReference>
<feature type="domain" description="PARP catalytic" evidence="6">
    <location>
        <begin position="22"/>
        <end position="222"/>
    </location>
</feature>
<evidence type="ECO:0000256" key="1">
    <source>
        <dbReference type="ARBA" id="ARBA00022676"/>
    </source>
</evidence>
<dbReference type="PANTHER" id="PTHR10459:SF60">
    <property type="entry name" value="POLY [ADP-RIBOSE] POLYMERASE 2"/>
    <property type="match status" value="1"/>
</dbReference>
<dbReference type="PANTHER" id="PTHR10459">
    <property type="entry name" value="DNA LIGASE"/>
    <property type="match status" value="1"/>
</dbReference>